<dbReference type="AlphaFoldDB" id="A0AAW1AZJ7"/>
<evidence type="ECO:0000256" key="14">
    <source>
        <dbReference type="ARBA" id="ARBA00023288"/>
    </source>
</evidence>
<dbReference type="PANTHER" id="PTHR15506">
    <property type="entry name" value="DOPPEL PRION"/>
    <property type="match status" value="1"/>
</dbReference>
<accession>A0AAW1AZJ7</accession>
<keyword evidence="14" id="KW-0449">Lipoprotein</keyword>
<feature type="transmembrane region" description="Helical" evidence="16">
    <location>
        <begin position="297"/>
        <end position="317"/>
    </location>
</feature>
<feature type="region of interest" description="Disordered" evidence="15">
    <location>
        <begin position="111"/>
        <end position="135"/>
    </location>
</feature>
<evidence type="ECO:0000256" key="10">
    <source>
        <dbReference type="ARBA" id="ARBA00023087"/>
    </source>
</evidence>
<keyword evidence="13" id="KW-0325">Glycoprotein</keyword>
<evidence type="ECO:0000256" key="1">
    <source>
        <dbReference type="ARBA" id="ARBA00004609"/>
    </source>
</evidence>
<dbReference type="InterPro" id="IPR000817">
    <property type="entry name" value="Prion"/>
</dbReference>
<keyword evidence="4" id="KW-0336">GPI-anchor</keyword>
<proteinExistence type="inferred from homology"/>
<evidence type="ECO:0000256" key="6">
    <source>
        <dbReference type="ARBA" id="ARBA00022723"/>
    </source>
</evidence>
<keyword evidence="3" id="KW-1003">Cell membrane</keyword>
<feature type="domain" description="Prion/Doppel protein beta-ribbon" evidence="17">
    <location>
        <begin position="159"/>
        <end position="243"/>
    </location>
</feature>
<evidence type="ECO:0000256" key="9">
    <source>
        <dbReference type="ARBA" id="ARBA00023008"/>
    </source>
</evidence>
<dbReference type="Proteomes" id="UP001474421">
    <property type="component" value="Unassembled WGS sequence"/>
</dbReference>
<evidence type="ECO:0000313" key="19">
    <source>
        <dbReference type="Proteomes" id="UP001474421"/>
    </source>
</evidence>
<evidence type="ECO:0000256" key="5">
    <source>
        <dbReference type="ARBA" id="ARBA00022678"/>
    </source>
</evidence>
<evidence type="ECO:0000256" key="13">
    <source>
        <dbReference type="ARBA" id="ARBA00023180"/>
    </source>
</evidence>
<dbReference type="GO" id="GO:0098552">
    <property type="term" value="C:side of membrane"/>
    <property type="evidence" value="ECO:0007669"/>
    <property type="project" value="UniProtKB-KW"/>
</dbReference>
<dbReference type="InterPro" id="IPR022416">
    <property type="entry name" value="Prion/Doppel_prot_b-ribbon_dom"/>
</dbReference>
<evidence type="ECO:0000256" key="11">
    <source>
        <dbReference type="ARBA" id="ARBA00023136"/>
    </source>
</evidence>
<keyword evidence="16" id="KW-1133">Transmembrane helix</keyword>
<keyword evidence="6" id="KW-0479">Metal-binding</keyword>
<keyword evidence="8" id="KW-0677">Repeat</keyword>
<feature type="domain" description="Prion/Doppel protein beta-ribbon" evidence="17">
    <location>
        <begin position="26"/>
        <end position="113"/>
    </location>
</feature>
<reference evidence="18 19" key="1">
    <citation type="journal article" date="2024" name="Proc. Natl. Acad. Sci. U.S.A.">
        <title>The genetic regulatory architecture and epigenomic basis for age-related changes in rattlesnake venom.</title>
        <authorList>
            <person name="Hogan M.P."/>
            <person name="Holding M.L."/>
            <person name="Nystrom G.S."/>
            <person name="Colston T.J."/>
            <person name="Bartlett D.A."/>
            <person name="Mason A.J."/>
            <person name="Ellsworth S.A."/>
            <person name="Rautsaw R.M."/>
            <person name="Lawrence K.C."/>
            <person name="Strickland J.L."/>
            <person name="He B."/>
            <person name="Fraser P."/>
            <person name="Margres M.J."/>
            <person name="Gilbert D.M."/>
            <person name="Gibbs H.L."/>
            <person name="Parkinson C.L."/>
            <person name="Rokyta D.R."/>
        </authorList>
    </citation>
    <scope>NUCLEOTIDE SEQUENCE [LARGE SCALE GENOMIC DNA]</scope>
    <source>
        <strain evidence="18">DRR0105</strain>
    </source>
</reference>
<dbReference type="Pfam" id="PF00377">
    <property type="entry name" value="Prion"/>
    <property type="match status" value="2"/>
</dbReference>
<dbReference type="Gene3D" id="1.10.790.10">
    <property type="entry name" value="Prion/Doppel protein, beta-ribbon domain"/>
    <property type="match status" value="2"/>
</dbReference>
<evidence type="ECO:0000256" key="8">
    <source>
        <dbReference type="ARBA" id="ARBA00022737"/>
    </source>
</evidence>
<keyword evidence="16" id="KW-0812">Transmembrane</keyword>
<keyword evidence="5 18" id="KW-0640">Prion</keyword>
<keyword evidence="7" id="KW-0732">Signal</keyword>
<comment type="similarity">
    <text evidence="2">Belongs to the prion family.</text>
</comment>
<comment type="subcellular location">
    <subcellularLocation>
        <location evidence="1">Cell membrane</location>
        <topology evidence="1">Lipid-anchor</topology>
        <topology evidence="1">GPI-anchor</topology>
    </subcellularLocation>
</comment>
<dbReference type="SUPFAM" id="SSF54098">
    <property type="entry name" value="Prion-like"/>
    <property type="match status" value="2"/>
</dbReference>
<protein>
    <submittedName>
        <fullName evidence="18">Major prion protein like</fullName>
    </submittedName>
</protein>
<evidence type="ECO:0000256" key="12">
    <source>
        <dbReference type="ARBA" id="ARBA00023157"/>
    </source>
</evidence>
<keyword evidence="11 16" id="KW-0472">Membrane</keyword>
<dbReference type="InterPro" id="IPR036924">
    <property type="entry name" value="Prion/Doppel_b-ribbon_dom_sf"/>
</dbReference>
<keyword evidence="9" id="KW-0186">Copper</keyword>
<dbReference type="PANTHER" id="PTHR15506:SF2">
    <property type="entry name" value="MAJOR PRION PROTEIN"/>
    <property type="match status" value="1"/>
</dbReference>
<dbReference type="SMART" id="SM00157">
    <property type="entry name" value="PRP"/>
    <property type="match status" value="1"/>
</dbReference>
<name>A0AAW1AZJ7_CROAD</name>
<keyword evidence="12" id="KW-1015">Disulfide bond</keyword>
<evidence type="ECO:0000256" key="16">
    <source>
        <dbReference type="SAM" id="Phobius"/>
    </source>
</evidence>
<keyword evidence="10" id="KW-0034">Amyloid</keyword>
<dbReference type="EMBL" id="JAOTOJ010000010">
    <property type="protein sequence ID" value="KAK9395160.1"/>
    <property type="molecule type" value="Genomic_DNA"/>
</dbReference>
<evidence type="ECO:0000256" key="3">
    <source>
        <dbReference type="ARBA" id="ARBA00022475"/>
    </source>
</evidence>
<comment type="caution">
    <text evidence="18">The sequence shown here is derived from an EMBL/GenBank/DDBJ whole genome shotgun (WGS) entry which is preliminary data.</text>
</comment>
<dbReference type="GO" id="GO:0046872">
    <property type="term" value="F:metal ion binding"/>
    <property type="evidence" value="ECO:0007669"/>
    <property type="project" value="UniProtKB-KW"/>
</dbReference>
<evidence type="ECO:0000256" key="2">
    <source>
        <dbReference type="ARBA" id="ARBA00009910"/>
    </source>
</evidence>
<keyword evidence="19" id="KW-1185">Reference proteome</keyword>
<dbReference type="GO" id="GO:0051260">
    <property type="term" value="P:protein homooligomerization"/>
    <property type="evidence" value="ECO:0007669"/>
    <property type="project" value="InterPro"/>
</dbReference>
<evidence type="ECO:0000256" key="7">
    <source>
        <dbReference type="ARBA" id="ARBA00022729"/>
    </source>
</evidence>
<organism evidence="18 19">
    <name type="scientific">Crotalus adamanteus</name>
    <name type="common">Eastern diamondback rattlesnake</name>
    <dbReference type="NCBI Taxonomy" id="8729"/>
    <lineage>
        <taxon>Eukaryota</taxon>
        <taxon>Metazoa</taxon>
        <taxon>Chordata</taxon>
        <taxon>Craniata</taxon>
        <taxon>Vertebrata</taxon>
        <taxon>Euteleostomi</taxon>
        <taxon>Lepidosauria</taxon>
        <taxon>Squamata</taxon>
        <taxon>Bifurcata</taxon>
        <taxon>Unidentata</taxon>
        <taxon>Episquamata</taxon>
        <taxon>Toxicofera</taxon>
        <taxon>Serpentes</taxon>
        <taxon>Colubroidea</taxon>
        <taxon>Viperidae</taxon>
        <taxon>Crotalinae</taxon>
        <taxon>Crotalus</taxon>
    </lineage>
</organism>
<evidence type="ECO:0000256" key="4">
    <source>
        <dbReference type="ARBA" id="ARBA00022622"/>
    </source>
</evidence>
<gene>
    <name evidence="18" type="ORF">NXF25_014506</name>
</gene>
<dbReference type="GO" id="GO:0005886">
    <property type="term" value="C:plasma membrane"/>
    <property type="evidence" value="ECO:0007669"/>
    <property type="project" value="UniProtKB-SubCell"/>
</dbReference>
<evidence type="ECO:0000256" key="15">
    <source>
        <dbReference type="SAM" id="MobiDB-lite"/>
    </source>
</evidence>
<evidence type="ECO:0000313" key="18">
    <source>
        <dbReference type="EMBL" id="KAK9395160.1"/>
    </source>
</evidence>
<sequence length="318" mass="36074">MKHVAGAAVAGAAAGALGGYFLGRAMSNLHFRFNNPNEERWWYENRHRYSDRVYYPQYIEPVPQDIFVRDCVNVTVKEYVEPTGNKTEDEMEAKVVTHVVREMCIEQYRTFSSSSRGSSRPHGGNPADPKPKGDEVKYIVGEPVVEDPESYILGSPIAKMYFRFNDSEEERWWSENRHRFATHVYHPNASQPVSREAFLNECVNVTVGEYVKPTGNQTEDELEARVVTQLANEKCMEMYPRFTDLTTGGSYYNHKPETTLEFKREFKHQEGAAPGGASGHTLPNNAVSDLHVSFENVLLLVHPFAASVLSLITPFLIF</sequence>
<evidence type="ECO:0000259" key="17">
    <source>
        <dbReference type="Pfam" id="PF00377"/>
    </source>
</evidence>